<dbReference type="Gene3D" id="2.20.25.10">
    <property type="match status" value="1"/>
</dbReference>
<accession>A0A6C0H9H7</accession>
<dbReference type="SUPFAM" id="SSF57783">
    <property type="entry name" value="Zinc beta-ribbon"/>
    <property type="match status" value="1"/>
</dbReference>
<evidence type="ECO:0000256" key="3">
    <source>
        <dbReference type="ARBA" id="ARBA00022833"/>
    </source>
</evidence>
<evidence type="ECO:0000259" key="4">
    <source>
        <dbReference type="PROSITE" id="PS51133"/>
    </source>
</evidence>
<dbReference type="SMART" id="SM00440">
    <property type="entry name" value="ZnF_C2C2"/>
    <property type="match status" value="1"/>
</dbReference>
<dbReference type="Pfam" id="PF01096">
    <property type="entry name" value="Zn_ribbon_TFIIS"/>
    <property type="match status" value="1"/>
</dbReference>
<dbReference type="AlphaFoldDB" id="A0A6C0H9H7"/>
<dbReference type="PANTHER" id="PTHR11239">
    <property type="entry name" value="DNA-DIRECTED RNA POLYMERASE"/>
    <property type="match status" value="1"/>
</dbReference>
<dbReference type="InterPro" id="IPR012164">
    <property type="entry name" value="Rpa12/Rpb9/Rpc10/TFS"/>
</dbReference>
<keyword evidence="3" id="KW-0862">Zinc</keyword>
<dbReference type="InterPro" id="IPR001222">
    <property type="entry name" value="Znf_TFIIS"/>
</dbReference>
<keyword evidence="1" id="KW-0479">Metal-binding</keyword>
<sequence length="153" mass="17952">MNNYRNEKITILNNLINNLNFAEEIELSVYNFTNEYILNNNISDLFNEIYEDKFNDIINITDLKQFVNNLYEEKKISLEAIAYLKNEELFPTKYKDILQKTAIQNNKVGSNAFTCKKCKEKNVEITQKQTRSGDEPPTIFVNCLECGYSFKFS</sequence>
<dbReference type="GO" id="GO:0006386">
    <property type="term" value="P:termination of RNA polymerase III transcription"/>
    <property type="evidence" value="ECO:0007669"/>
    <property type="project" value="TreeGrafter"/>
</dbReference>
<proteinExistence type="predicted"/>
<dbReference type="PROSITE" id="PS51133">
    <property type="entry name" value="ZF_TFIIS_2"/>
    <property type="match status" value="1"/>
</dbReference>
<dbReference type="PANTHER" id="PTHR11239:SF12">
    <property type="entry name" value="DNA-DIRECTED RNA POLYMERASE III SUBUNIT RPC10"/>
    <property type="match status" value="1"/>
</dbReference>
<reference evidence="5" key="1">
    <citation type="journal article" date="2020" name="Nature">
        <title>Giant virus diversity and host interactions through global metagenomics.</title>
        <authorList>
            <person name="Schulz F."/>
            <person name="Roux S."/>
            <person name="Paez-Espino D."/>
            <person name="Jungbluth S."/>
            <person name="Walsh D.A."/>
            <person name="Denef V.J."/>
            <person name="McMahon K.D."/>
            <person name="Konstantinidis K.T."/>
            <person name="Eloe-Fadrosh E.A."/>
            <person name="Kyrpides N.C."/>
            <person name="Woyke T."/>
        </authorList>
    </citation>
    <scope>NUCLEOTIDE SEQUENCE</scope>
    <source>
        <strain evidence="5">GVMAG-M-3300023179-82</strain>
    </source>
</reference>
<dbReference type="CDD" id="cd13749">
    <property type="entry name" value="Zn-ribbon_TFIIS"/>
    <property type="match status" value="1"/>
</dbReference>
<dbReference type="GO" id="GO:0005666">
    <property type="term" value="C:RNA polymerase III complex"/>
    <property type="evidence" value="ECO:0007669"/>
    <property type="project" value="TreeGrafter"/>
</dbReference>
<feature type="domain" description="TFIIS-type" evidence="4">
    <location>
        <begin position="111"/>
        <end position="151"/>
    </location>
</feature>
<dbReference type="GO" id="GO:0003676">
    <property type="term" value="F:nucleic acid binding"/>
    <property type="evidence" value="ECO:0007669"/>
    <property type="project" value="InterPro"/>
</dbReference>
<dbReference type="EMBL" id="MN739899">
    <property type="protein sequence ID" value="QHT76653.1"/>
    <property type="molecule type" value="Genomic_DNA"/>
</dbReference>
<protein>
    <recommendedName>
        <fullName evidence="4">TFIIS-type domain-containing protein</fullName>
    </recommendedName>
</protein>
<dbReference type="GO" id="GO:0003899">
    <property type="term" value="F:DNA-directed RNA polymerase activity"/>
    <property type="evidence" value="ECO:0007669"/>
    <property type="project" value="InterPro"/>
</dbReference>
<organism evidence="5">
    <name type="scientific">viral metagenome</name>
    <dbReference type="NCBI Taxonomy" id="1070528"/>
    <lineage>
        <taxon>unclassified sequences</taxon>
        <taxon>metagenomes</taxon>
        <taxon>organismal metagenomes</taxon>
    </lineage>
</organism>
<evidence type="ECO:0000256" key="1">
    <source>
        <dbReference type="ARBA" id="ARBA00022723"/>
    </source>
</evidence>
<evidence type="ECO:0000313" key="5">
    <source>
        <dbReference type="EMBL" id="QHT76653.1"/>
    </source>
</evidence>
<dbReference type="GO" id="GO:0008270">
    <property type="term" value="F:zinc ion binding"/>
    <property type="evidence" value="ECO:0007669"/>
    <property type="project" value="UniProtKB-KW"/>
</dbReference>
<evidence type="ECO:0000256" key="2">
    <source>
        <dbReference type="ARBA" id="ARBA00022771"/>
    </source>
</evidence>
<name>A0A6C0H9H7_9ZZZZ</name>
<keyword evidence="2" id="KW-0863">Zinc-finger</keyword>